<dbReference type="RefSeq" id="WP_232400092.1">
    <property type="nucleotide sequence ID" value="NZ_CP102173.1"/>
</dbReference>
<organism evidence="1 2">
    <name type="scientific">Aeromicrobium wangtongii</name>
    <dbReference type="NCBI Taxonomy" id="2969247"/>
    <lineage>
        <taxon>Bacteria</taxon>
        <taxon>Bacillati</taxon>
        <taxon>Actinomycetota</taxon>
        <taxon>Actinomycetes</taxon>
        <taxon>Propionibacteriales</taxon>
        <taxon>Nocardioidaceae</taxon>
        <taxon>Aeromicrobium</taxon>
    </lineage>
</organism>
<evidence type="ECO:0008006" key="3">
    <source>
        <dbReference type="Google" id="ProtNLM"/>
    </source>
</evidence>
<gene>
    <name evidence="1" type="ORF">NQV15_11965</name>
</gene>
<dbReference type="EMBL" id="CP102173">
    <property type="protein sequence ID" value="UUP12569.1"/>
    <property type="molecule type" value="Genomic_DNA"/>
</dbReference>
<reference evidence="1 2" key="1">
    <citation type="submission" date="2022-08" db="EMBL/GenBank/DDBJ databases">
        <title>novel species in genus Aeromicrobium.</title>
        <authorList>
            <person name="Ye L."/>
        </authorList>
    </citation>
    <scope>NUCLEOTIDE SEQUENCE [LARGE SCALE GENOMIC DNA]</scope>
    <source>
        <strain evidence="2">zg-Y1379</strain>
    </source>
</reference>
<protein>
    <recommendedName>
        <fullName evidence="3">WXG100 family type VII secretion target</fullName>
    </recommendedName>
</protein>
<name>A0ABY5M6I5_9ACTN</name>
<proteinExistence type="predicted"/>
<sequence length="98" mass="11265">MSDADLKVDYYRLEDSERVLSTLKSEFDGIEDNTSGSVDVWSHPRVRDAMDEFSGNMDYNRKKLSEKIKDCGEKISATLETFREADQDLADSFDEERA</sequence>
<accession>A0ABY5M6I5</accession>
<keyword evidence="2" id="KW-1185">Reference proteome</keyword>
<dbReference type="Proteomes" id="UP001316184">
    <property type="component" value="Chromosome"/>
</dbReference>
<evidence type="ECO:0000313" key="2">
    <source>
        <dbReference type="Proteomes" id="UP001316184"/>
    </source>
</evidence>
<evidence type="ECO:0000313" key="1">
    <source>
        <dbReference type="EMBL" id="UUP12569.1"/>
    </source>
</evidence>